<dbReference type="Gene3D" id="3.40.50.1820">
    <property type="entry name" value="alpha/beta hydrolase"/>
    <property type="match status" value="1"/>
</dbReference>
<name>A0A022L1M9_9MICO</name>
<dbReference type="SUPFAM" id="SSF53474">
    <property type="entry name" value="alpha/beta-Hydrolases"/>
    <property type="match status" value="1"/>
</dbReference>
<sequence length="277" mass="30584">MERFDMTSAYSGESLQISRGDVTISVTDLSGDGPPLLLLHGLAGSSREMLATADALIDSFRVLLVDQRGHGRSTRRPEDLSREVFVADIVAVMEQVVPGERCVLVGQSMGAHTAFLTATPRRDLVDRLVMLEGHVAGNDDPDQAAMLGRYFASWPVPFADEATAREFLGDDAIVDAWVADLEAGPDGLQPRFEADVMERTIRAVHEPRWAEWEALEVSTLAVFAMDGMFSEAQKDELIRRRPATDRVDLAGGSHDAHLDAFPEWIRVLRAWLRPETC</sequence>
<evidence type="ECO:0000313" key="2">
    <source>
        <dbReference type="EMBL" id="EYT51191.1"/>
    </source>
</evidence>
<dbReference type="InterPro" id="IPR050228">
    <property type="entry name" value="Carboxylesterase_BioH"/>
</dbReference>
<organism evidence="2 3">
    <name type="scientific">Brachybacterium muris UCD-AY4</name>
    <dbReference type="NCBI Taxonomy" id="1249481"/>
    <lineage>
        <taxon>Bacteria</taxon>
        <taxon>Bacillati</taxon>
        <taxon>Actinomycetota</taxon>
        <taxon>Actinomycetes</taxon>
        <taxon>Micrococcales</taxon>
        <taxon>Dermabacteraceae</taxon>
        <taxon>Brachybacterium</taxon>
    </lineage>
</organism>
<comment type="caution">
    <text evidence="2">The sequence shown here is derived from an EMBL/GenBank/DDBJ whole genome shotgun (WGS) entry which is preliminary data.</text>
</comment>
<proteinExistence type="predicted"/>
<dbReference type="HOGENOM" id="CLU_020336_50_4_11"/>
<keyword evidence="3" id="KW-1185">Reference proteome</keyword>
<evidence type="ECO:0000259" key="1">
    <source>
        <dbReference type="Pfam" id="PF00561"/>
    </source>
</evidence>
<reference evidence="2 3" key="1">
    <citation type="journal article" date="2013" name="Genome Announc.">
        <title>Draft genome sequence of an Actinobacterium, Brachybacterium muris strain UCD-AY4.</title>
        <authorList>
            <person name="Lo J.R."/>
            <person name="Lang J.M."/>
            <person name="Darling A.E."/>
            <person name="Eisen J.A."/>
            <person name="Coil D.A."/>
        </authorList>
    </citation>
    <scope>NUCLEOTIDE SEQUENCE [LARGE SCALE GENOMIC DNA]</scope>
    <source>
        <strain evidence="2 3">UCD-AY4</strain>
    </source>
</reference>
<protein>
    <submittedName>
        <fullName evidence="2">Alpha/beta hydrolase</fullName>
    </submittedName>
</protein>
<dbReference type="EMBL" id="AORC01000002">
    <property type="protein sequence ID" value="EYT51191.1"/>
    <property type="molecule type" value="Genomic_DNA"/>
</dbReference>
<dbReference type="GO" id="GO:0016787">
    <property type="term" value="F:hydrolase activity"/>
    <property type="evidence" value="ECO:0007669"/>
    <property type="project" value="UniProtKB-KW"/>
</dbReference>
<gene>
    <name evidence="2" type="ORF">D641_0101665</name>
</gene>
<dbReference type="PANTHER" id="PTHR43194:SF2">
    <property type="entry name" value="PEROXISOMAL MEMBRANE PROTEIN LPX1"/>
    <property type="match status" value="1"/>
</dbReference>
<evidence type="ECO:0000313" key="3">
    <source>
        <dbReference type="Proteomes" id="UP000019754"/>
    </source>
</evidence>
<keyword evidence="2" id="KW-0378">Hydrolase</keyword>
<accession>A0A022L1M9</accession>
<dbReference type="Proteomes" id="UP000019754">
    <property type="component" value="Unassembled WGS sequence"/>
</dbReference>
<feature type="domain" description="AB hydrolase-1" evidence="1">
    <location>
        <begin position="34"/>
        <end position="143"/>
    </location>
</feature>
<dbReference type="InterPro" id="IPR029058">
    <property type="entry name" value="AB_hydrolase_fold"/>
</dbReference>
<dbReference type="AlphaFoldDB" id="A0A022L1M9"/>
<dbReference type="STRING" id="1249481.D641_0101665"/>
<dbReference type="InterPro" id="IPR000073">
    <property type="entry name" value="AB_hydrolase_1"/>
</dbReference>
<dbReference type="Pfam" id="PF00561">
    <property type="entry name" value="Abhydrolase_1"/>
    <property type="match status" value="1"/>
</dbReference>
<dbReference type="PANTHER" id="PTHR43194">
    <property type="entry name" value="HYDROLASE ALPHA/BETA FOLD FAMILY"/>
    <property type="match status" value="1"/>
</dbReference>